<keyword evidence="4" id="KW-0472">Membrane</keyword>
<keyword evidence="4" id="KW-0812">Transmembrane</keyword>
<keyword evidence="3" id="KW-0802">TPR repeat</keyword>
<dbReference type="Proteomes" id="UP000306317">
    <property type="component" value="Unassembled WGS sequence"/>
</dbReference>
<comment type="caution">
    <text evidence="7">The sequence shown here is derived from an EMBL/GenBank/DDBJ whole genome shotgun (WGS) entry which is preliminary data.</text>
</comment>
<dbReference type="PANTHER" id="PTHR47870:SF1">
    <property type="entry name" value="CYTOCHROME C-TYPE BIOGENESIS PROTEIN CCMH"/>
    <property type="match status" value="1"/>
</dbReference>
<evidence type="ECO:0000256" key="3">
    <source>
        <dbReference type="ARBA" id="ARBA00022803"/>
    </source>
</evidence>
<name>A0A4S3KG38_9GAMM</name>
<feature type="transmembrane region" description="Helical" evidence="4">
    <location>
        <begin position="37"/>
        <end position="57"/>
    </location>
</feature>
<dbReference type="InterPro" id="IPR051263">
    <property type="entry name" value="C-type_cytochrome_biogenesis"/>
</dbReference>
<feature type="domain" description="Cytochrome c-type biogenesis protein H Ig-like" evidence="5">
    <location>
        <begin position="240"/>
        <end position="347"/>
    </location>
</feature>
<keyword evidence="2" id="KW-0201">Cytochrome c-type biogenesis</keyword>
<organism evidence="7 8">
    <name type="scientific">Rhodanobacter lindaniclasticus</name>
    <dbReference type="NCBI Taxonomy" id="75310"/>
    <lineage>
        <taxon>Bacteria</taxon>
        <taxon>Pseudomonadati</taxon>
        <taxon>Pseudomonadota</taxon>
        <taxon>Gammaproteobacteria</taxon>
        <taxon>Lysobacterales</taxon>
        <taxon>Rhodanobacteraceae</taxon>
        <taxon>Rhodanobacter</taxon>
    </lineage>
</organism>
<evidence type="ECO:0000256" key="4">
    <source>
        <dbReference type="SAM" id="Phobius"/>
    </source>
</evidence>
<keyword evidence="8" id="KW-1185">Reference proteome</keyword>
<keyword evidence="1" id="KW-0677">Repeat</keyword>
<dbReference type="SUPFAM" id="SSF48452">
    <property type="entry name" value="TPR-like"/>
    <property type="match status" value="1"/>
</dbReference>
<keyword evidence="4" id="KW-1133">Transmembrane helix</keyword>
<dbReference type="InterPro" id="IPR011990">
    <property type="entry name" value="TPR-like_helical_dom_sf"/>
</dbReference>
<evidence type="ECO:0000256" key="1">
    <source>
        <dbReference type="ARBA" id="ARBA00022737"/>
    </source>
</evidence>
<dbReference type="EMBL" id="MWIO01000026">
    <property type="protein sequence ID" value="THD07489.1"/>
    <property type="molecule type" value="Genomic_DNA"/>
</dbReference>
<evidence type="ECO:0008006" key="9">
    <source>
        <dbReference type="Google" id="ProtNLM"/>
    </source>
</evidence>
<proteinExistence type="predicted"/>
<evidence type="ECO:0000313" key="8">
    <source>
        <dbReference type="Proteomes" id="UP000306317"/>
    </source>
</evidence>
<dbReference type="Gene3D" id="1.25.40.10">
    <property type="entry name" value="Tetratricopeptide repeat domain"/>
    <property type="match status" value="1"/>
</dbReference>
<evidence type="ECO:0000256" key="2">
    <source>
        <dbReference type="ARBA" id="ARBA00022748"/>
    </source>
</evidence>
<dbReference type="AlphaFoldDB" id="A0A4S3KG38"/>
<dbReference type="Pfam" id="PF23914">
    <property type="entry name" value="TPR_CcmH_CycH"/>
    <property type="match status" value="1"/>
</dbReference>
<dbReference type="InterPro" id="IPR056412">
    <property type="entry name" value="Ig_CycH"/>
</dbReference>
<gene>
    <name evidence="7" type="ORF">B1991_09460</name>
</gene>
<dbReference type="RefSeq" id="WP_136258475.1">
    <property type="nucleotide sequence ID" value="NZ_MWIO01000026.1"/>
</dbReference>
<dbReference type="OrthoDB" id="9776053at2"/>
<evidence type="ECO:0000259" key="5">
    <source>
        <dbReference type="Pfam" id="PF23892"/>
    </source>
</evidence>
<sequence length="350" mass="36715">MKIAFIVVAALMVALALAALLVPLVREGRRSGHTRGVFVLCLAIALLLPLGAGVLYLKVGTPAALNGVPAQAQTPISLPQAIAQLREHLAQQPDDQQGWMLLAQTSAMMRQPGDARDAWDHVLKLDANNAEAMVGWAESDSMLRADHQIDGRARDLLQRAVKQHPDNQRGLWLLGISDFQRGDYRSAAATWRLLQPQLEPGSSVAKSVAEQIAIADARAGGAPAGASSSAAAAVPAGASLQVNVTLAPALQAKLAKGDVLYVYARAPDGPPMPLAVARIEPVKLPATVILNDAMAMTPAYKLSSVARVFVGARISHDGQPTAAPGDLEGDAGVVQVARKTPVAITIDKVR</sequence>
<protein>
    <recommendedName>
        <fullName evidence="9">Cytochrome C biogenesis protein CcmI</fullName>
    </recommendedName>
</protein>
<dbReference type="Pfam" id="PF23892">
    <property type="entry name" value="Ig_CycH"/>
    <property type="match status" value="1"/>
</dbReference>
<dbReference type="PANTHER" id="PTHR47870">
    <property type="entry name" value="CYTOCHROME C-TYPE BIOGENESIS PROTEIN CCMH"/>
    <property type="match status" value="1"/>
</dbReference>
<evidence type="ECO:0000259" key="6">
    <source>
        <dbReference type="Pfam" id="PF23914"/>
    </source>
</evidence>
<accession>A0A4S3KG38</accession>
<dbReference type="InterPro" id="IPR056413">
    <property type="entry name" value="TPR_CcmH_CycH"/>
</dbReference>
<dbReference type="GO" id="GO:0017004">
    <property type="term" value="P:cytochrome complex assembly"/>
    <property type="evidence" value="ECO:0007669"/>
    <property type="project" value="UniProtKB-KW"/>
</dbReference>
<reference evidence="7 8" key="1">
    <citation type="submission" date="2017-02" db="EMBL/GenBank/DDBJ databases">
        <title>Whole genome sequencing of Rhodanobacter lindaniclasticus DSM 17932.</title>
        <authorList>
            <person name="Kumar S."/>
            <person name="Patil P."/>
            <person name="Patil P.B."/>
        </authorList>
    </citation>
    <scope>NUCLEOTIDE SEQUENCE [LARGE SCALE GENOMIC DNA]</scope>
    <source>
        <strain evidence="7 8">DSM 17932</strain>
    </source>
</reference>
<evidence type="ECO:0000313" key="7">
    <source>
        <dbReference type="EMBL" id="THD07489.1"/>
    </source>
</evidence>
<feature type="transmembrane region" description="Helical" evidence="4">
    <location>
        <begin position="6"/>
        <end position="25"/>
    </location>
</feature>
<feature type="domain" description="Cytochrome c-type biogenesis protein H TPR" evidence="6">
    <location>
        <begin position="84"/>
        <end position="202"/>
    </location>
</feature>